<dbReference type="GO" id="GO:0004519">
    <property type="term" value="F:endonuclease activity"/>
    <property type="evidence" value="ECO:0007669"/>
    <property type="project" value="UniProtKB-KW"/>
</dbReference>
<keyword evidence="3" id="KW-1185">Reference proteome</keyword>
<dbReference type="RefSeq" id="WP_180284131.1">
    <property type="nucleotide sequence ID" value="NZ_JABFDB010000016.1"/>
</dbReference>
<keyword evidence="2" id="KW-0378">Hydrolase</keyword>
<feature type="domain" description="Putative restriction endonuclease" evidence="1">
    <location>
        <begin position="14"/>
        <end position="162"/>
    </location>
</feature>
<proteinExistence type="predicted"/>
<accession>A0ABX2TGX7</accession>
<evidence type="ECO:0000313" key="3">
    <source>
        <dbReference type="Proteomes" id="UP000584642"/>
    </source>
</evidence>
<name>A0ABX2TGX7_9PROT</name>
<dbReference type="InterPro" id="IPR008538">
    <property type="entry name" value="Uma2"/>
</dbReference>
<dbReference type="SUPFAM" id="SSF52980">
    <property type="entry name" value="Restriction endonuclease-like"/>
    <property type="match status" value="1"/>
</dbReference>
<dbReference type="CDD" id="cd06260">
    <property type="entry name" value="DUF820-like"/>
    <property type="match status" value="1"/>
</dbReference>
<dbReference type="PANTHER" id="PTHR36558:SF1">
    <property type="entry name" value="RESTRICTION ENDONUCLEASE DOMAIN-CONTAINING PROTEIN-RELATED"/>
    <property type="match status" value="1"/>
</dbReference>
<dbReference type="InterPro" id="IPR011335">
    <property type="entry name" value="Restrct_endonuc-II-like"/>
</dbReference>
<sequence length="198" mass="22226">MDRARKAGLRMTLDEFLLWDSGDDRRYELIAGEVVMMAPATEPHGTLVMNLGASLRPTLSKRPPCRVVAEGAITRPGARDRCYHADVVVTCTPPARGRILIEQPLLIAEVLSPSTESTDRRIKVPDYRSISSLREILLIDQGRAFVELLRRLDGDRWLTILAIGIDAKVMLESLDLELRLADLYRDVEIETDEDAESD</sequence>
<evidence type="ECO:0000313" key="2">
    <source>
        <dbReference type="EMBL" id="NYZ22368.1"/>
    </source>
</evidence>
<gene>
    <name evidence="2" type="ORF">HND93_21870</name>
</gene>
<evidence type="ECO:0000259" key="1">
    <source>
        <dbReference type="Pfam" id="PF05685"/>
    </source>
</evidence>
<keyword evidence="2" id="KW-0255">Endonuclease</keyword>
<dbReference type="Pfam" id="PF05685">
    <property type="entry name" value="Uma2"/>
    <property type="match status" value="1"/>
</dbReference>
<dbReference type="EMBL" id="JABFDB010000016">
    <property type="protein sequence ID" value="NYZ22368.1"/>
    <property type="molecule type" value="Genomic_DNA"/>
</dbReference>
<dbReference type="Proteomes" id="UP000584642">
    <property type="component" value="Unassembled WGS sequence"/>
</dbReference>
<protein>
    <submittedName>
        <fullName evidence="2">Uma2 family endonuclease</fullName>
    </submittedName>
</protein>
<reference evidence="2 3" key="1">
    <citation type="submission" date="2020-05" db="EMBL/GenBank/DDBJ databases">
        <title>Azospirillum oleiclasticum sp. nov, a nitrogen-fixing and heavy crude oil-emulsifying bacterium isolated from the crude oil of Yumen Oilfield.</title>
        <authorList>
            <person name="Wu D."/>
            <person name="Cai M."/>
            <person name="Zhang X."/>
        </authorList>
    </citation>
    <scope>NUCLEOTIDE SEQUENCE [LARGE SCALE GENOMIC DNA]</scope>
    <source>
        <strain evidence="2 3">ROY-1-1-2</strain>
    </source>
</reference>
<comment type="caution">
    <text evidence="2">The sequence shown here is derived from an EMBL/GenBank/DDBJ whole genome shotgun (WGS) entry which is preliminary data.</text>
</comment>
<organism evidence="2 3">
    <name type="scientific">Azospirillum oleiclasticum</name>
    <dbReference type="NCBI Taxonomy" id="2735135"/>
    <lineage>
        <taxon>Bacteria</taxon>
        <taxon>Pseudomonadati</taxon>
        <taxon>Pseudomonadota</taxon>
        <taxon>Alphaproteobacteria</taxon>
        <taxon>Rhodospirillales</taxon>
        <taxon>Azospirillaceae</taxon>
        <taxon>Azospirillum</taxon>
    </lineage>
</organism>
<dbReference type="Gene3D" id="3.90.1570.10">
    <property type="entry name" value="tt1808, chain A"/>
    <property type="match status" value="1"/>
</dbReference>
<dbReference type="InterPro" id="IPR012296">
    <property type="entry name" value="Nuclease_put_TT1808"/>
</dbReference>
<dbReference type="PANTHER" id="PTHR36558">
    <property type="entry name" value="GLR1098 PROTEIN"/>
    <property type="match status" value="1"/>
</dbReference>
<keyword evidence="2" id="KW-0540">Nuclease</keyword>